<organism evidence="3 4">
    <name type="scientific">Methyloligella solikamskensis</name>
    <dbReference type="NCBI Taxonomy" id="1177756"/>
    <lineage>
        <taxon>Bacteria</taxon>
        <taxon>Pseudomonadati</taxon>
        <taxon>Pseudomonadota</taxon>
        <taxon>Alphaproteobacteria</taxon>
        <taxon>Hyphomicrobiales</taxon>
        <taxon>Hyphomicrobiaceae</taxon>
        <taxon>Methyloligella</taxon>
    </lineage>
</organism>
<dbReference type="EMBL" id="JBHTJO010000001">
    <property type="protein sequence ID" value="MFD0986362.1"/>
    <property type="molecule type" value="Genomic_DNA"/>
</dbReference>
<reference evidence="4" key="1">
    <citation type="journal article" date="2019" name="Int. J. Syst. Evol. Microbiol.">
        <title>The Global Catalogue of Microorganisms (GCM) 10K type strain sequencing project: providing services to taxonomists for standard genome sequencing and annotation.</title>
        <authorList>
            <consortium name="The Broad Institute Genomics Platform"/>
            <consortium name="The Broad Institute Genome Sequencing Center for Infectious Disease"/>
            <person name="Wu L."/>
            <person name="Ma J."/>
        </authorList>
    </citation>
    <scope>NUCLEOTIDE SEQUENCE [LARGE SCALE GENOMIC DNA]</scope>
    <source>
        <strain evidence="4">CCUG 61697</strain>
    </source>
</reference>
<evidence type="ECO:0000313" key="3">
    <source>
        <dbReference type="EMBL" id="MFD0986362.1"/>
    </source>
</evidence>
<gene>
    <name evidence="3" type="ORF">ACFQ2F_04555</name>
</gene>
<evidence type="ECO:0000256" key="1">
    <source>
        <dbReference type="SAM" id="SignalP"/>
    </source>
</evidence>
<feature type="chain" id="PRO_5047305059" evidence="1">
    <location>
        <begin position="24"/>
        <end position="180"/>
    </location>
</feature>
<name>A0ABW3J7F3_9HYPH</name>
<keyword evidence="1" id="KW-0732">Signal</keyword>
<dbReference type="Pfam" id="PF20402">
    <property type="entry name" value="DUF6692"/>
    <property type="match status" value="1"/>
</dbReference>
<sequence>MTLKIFGKATSLVAALLVAGALGGCEENTYRGNDRSAEEVPESPPAELADAATAVKEADPAQVYPLPMGRDEFTKVVSSDEACSFRMTSSDFPVLVLTTGGEGEDGAKAVMKANGKLFELTPATSSKDKIALKADGVRASVTPAKGDDGLREATLHFQVDGAEELGFRGYFSCGKLGSTS</sequence>
<feature type="domain" description="DUF6692" evidence="2">
    <location>
        <begin position="15"/>
        <end position="175"/>
    </location>
</feature>
<proteinExistence type="predicted"/>
<comment type="caution">
    <text evidence="3">The sequence shown here is derived from an EMBL/GenBank/DDBJ whole genome shotgun (WGS) entry which is preliminary data.</text>
</comment>
<dbReference type="PROSITE" id="PS51257">
    <property type="entry name" value="PROKAR_LIPOPROTEIN"/>
    <property type="match status" value="1"/>
</dbReference>
<evidence type="ECO:0000313" key="4">
    <source>
        <dbReference type="Proteomes" id="UP001597102"/>
    </source>
</evidence>
<feature type="signal peptide" evidence="1">
    <location>
        <begin position="1"/>
        <end position="23"/>
    </location>
</feature>
<dbReference type="Proteomes" id="UP001597102">
    <property type="component" value="Unassembled WGS sequence"/>
</dbReference>
<keyword evidence="4" id="KW-1185">Reference proteome</keyword>
<accession>A0ABW3J7F3</accession>
<evidence type="ECO:0000259" key="2">
    <source>
        <dbReference type="Pfam" id="PF20402"/>
    </source>
</evidence>
<dbReference type="InterPro" id="IPR046514">
    <property type="entry name" value="DUF6692"/>
</dbReference>
<protein>
    <submittedName>
        <fullName evidence="3">DUF6692 family protein</fullName>
    </submittedName>
</protein>
<dbReference type="RefSeq" id="WP_379086354.1">
    <property type="nucleotide sequence ID" value="NZ_JBHTJO010000001.1"/>
</dbReference>